<dbReference type="InterPro" id="IPR019424">
    <property type="entry name" value="7TM_GPCR_Srsx"/>
</dbReference>
<reference evidence="2" key="1">
    <citation type="submission" date="2023-10" db="EMBL/GenBank/DDBJ databases">
        <title>Genome assembly of Pristionchus species.</title>
        <authorList>
            <person name="Yoshida K."/>
            <person name="Sommer R.J."/>
        </authorList>
    </citation>
    <scope>NUCLEOTIDE SEQUENCE</scope>
    <source>
        <strain evidence="2">RS0144</strain>
    </source>
</reference>
<evidence type="ECO:0000256" key="1">
    <source>
        <dbReference type="SAM" id="Phobius"/>
    </source>
</evidence>
<protein>
    <submittedName>
        <fullName evidence="2">Uncharacterized protein</fullName>
    </submittedName>
</protein>
<keyword evidence="1" id="KW-0812">Transmembrane</keyword>
<feature type="transmembrane region" description="Helical" evidence="1">
    <location>
        <begin position="14"/>
        <end position="37"/>
    </location>
</feature>
<dbReference type="AlphaFoldDB" id="A0AAV5TE89"/>
<evidence type="ECO:0000313" key="2">
    <source>
        <dbReference type="EMBL" id="GMS92483.1"/>
    </source>
</evidence>
<dbReference type="EMBL" id="BTSX01000004">
    <property type="protein sequence ID" value="GMS92483.1"/>
    <property type="molecule type" value="Genomic_DNA"/>
</dbReference>
<organism evidence="2 3">
    <name type="scientific">Pristionchus entomophagus</name>
    <dbReference type="NCBI Taxonomy" id="358040"/>
    <lineage>
        <taxon>Eukaryota</taxon>
        <taxon>Metazoa</taxon>
        <taxon>Ecdysozoa</taxon>
        <taxon>Nematoda</taxon>
        <taxon>Chromadorea</taxon>
        <taxon>Rhabditida</taxon>
        <taxon>Rhabditina</taxon>
        <taxon>Diplogasteromorpha</taxon>
        <taxon>Diplogasteroidea</taxon>
        <taxon>Neodiplogasteridae</taxon>
        <taxon>Pristionchus</taxon>
    </lineage>
</organism>
<evidence type="ECO:0000313" key="3">
    <source>
        <dbReference type="Proteomes" id="UP001432027"/>
    </source>
</evidence>
<dbReference type="Pfam" id="PF10320">
    <property type="entry name" value="7TM_GPCR_Srsx"/>
    <property type="match status" value="1"/>
</dbReference>
<keyword evidence="3" id="KW-1185">Reference proteome</keyword>
<gene>
    <name evidence="2" type="ORF">PENTCL1PPCAC_14658</name>
</gene>
<accession>A0AAV5TE89</accession>
<feature type="non-terminal residue" evidence="2">
    <location>
        <position position="1"/>
    </location>
</feature>
<dbReference type="Proteomes" id="UP001432027">
    <property type="component" value="Unassembled WGS sequence"/>
</dbReference>
<keyword evidence="1" id="KW-0472">Membrane</keyword>
<proteinExistence type="predicted"/>
<comment type="caution">
    <text evidence="2">The sequence shown here is derived from an EMBL/GenBank/DDBJ whole genome shotgun (WGS) entry which is preliminary data.</text>
</comment>
<keyword evidence="1" id="KW-1133">Transmembrane helix</keyword>
<sequence length="71" mass="7898">VTVVFDMTAETRFIALYVSGVFANTGISSKAFVYYSISSEYRRAIRAVFAIPSYSNIAVKPTIVYSSYYSS</sequence>
<feature type="non-terminal residue" evidence="2">
    <location>
        <position position="71"/>
    </location>
</feature>
<name>A0AAV5TE89_9BILA</name>